<dbReference type="CDD" id="cd00054">
    <property type="entry name" value="EGF_CA"/>
    <property type="match status" value="1"/>
</dbReference>
<keyword evidence="18" id="KW-1133">Transmembrane helix</keyword>
<dbReference type="RefSeq" id="XP_027355256.1">
    <property type="nucleotide sequence ID" value="XM_027499455.1"/>
</dbReference>
<dbReference type="InterPro" id="IPR000858">
    <property type="entry name" value="S_locus_glycoprot_dom"/>
</dbReference>
<evidence type="ECO:0000256" key="9">
    <source>
        <dbReference type="ARBA" id="ARBA00022777"/>
    </source>
</evidence>
<dbReference type="GO" id="GO:0005524">
    <property type="term" value="F:ATP binding"/>
    <property type="evidence" value="ECO:0007669"/>
    <property type="project" value="UniProtKB-KW"/>
</dbReference>
<organism evidence="24 25">
    <name type="scientific">Abrus precatorius</name>
    <name type="common">Indian licorice</name>
    <name type="synonym">Glycine abrus</name>
    <dbReference type="NCBI Taxonomy" id="3816"/>
    <lineage>
        <taxon>Eukaryota</taxon>
        <taxon>Viridiplantae</taxon>
        <taxon>Streptophyta</taxon>
        <taxon>Embryophyta</taxon>
        <taxon>Tracheophyta</taxon>
        <taxon>Spermatophyta</taxon>
        <taxon>Magnoliopsida</taxon>
        <taxon>eudicotyledons</taxon>
        <taxon>Gunneridae</taxon>
        <taxon>Pentapetalae</taxon>
        <taxon>rosids</taxon>
        <taxon>fabids</taxon>
        <taxon>Fabales</taxon>
        <taxon>Fabaceae</taxon>
        <taxon>Papilionoideae</taxon>
        <taxon>50 kb inversion clade</taxon>
        <taxon>NPAAA clade</taxon>
        <taxon>indigoferoid/millettioid clade</taxon>
        <taxon>Abreae</taxon>
        <taxon>Abrus</taxon>
    </lineage>
</organism>
<feature type="domain" description="Apple" evidence="23">
    <location>
        <begin position="340"/>
        <end position="422"/>
    </location>
</feature>
<keyword evidence="11" id="KW-1015">Disulfide bond</keyword>
<dbReference type="SMART" id="SM00108">
    <property type="entry name" value="B_lectin"/>
    <property type="match status" value="2"/>
</dbReference>
<comment type="catalytic activity">
    <reaction evidence="15">
        <text>L-seryl-[protein] + ATP = O-phospho-L-seryl-[protein] + ADP + H(+)</text>
        <dbReference type="Rhea" id="RHEA:17989"/>
        <dbReference type="Rhea" id="RHEA-COMP:9863"/>
        <dbReference type="Rhea" id="RHEA-COMP:11604"/>
        <dbReference type="ChEBI" id="CHEBI:15378"/>
        <dbReference type="ChEBI" id="CHEBI:29999"/>
        <dbReference type="ChEBI" id="CHEBI:30616"/>
        <dbReference type="ChEBI" id="CHEBI:83421"/>
        <dbReference type="ChEBI" id="CHEBI:456216"/>
        <dbReference type="EC" id="2.7.11.1"/>
    </reaction>
</comment>
<evidence type="ECO:0000259" key="21">
    <source>
        <dbReference type="PROSITE" id="PS50026"/>
    </source>
</evidence>
<dbReference type="SMART" id="SM00473">
    <property type="entry name" value="PAN_AP"/>
    <property type="match status" value="2"/>
</dbReference>
<dbReference type="Pfam" id="PF00069">
    <property type="entry name" value="Pkinase"/>
    <property type="match status" value="1"/>
</dbReference>
<dbReference type="GO" id="GO:0004674">
    <property type="term" value="F:protein serine/threonine kinase activity"/>
    <property type="evidence" value="ECO:0007669"/>
    <property type="project" value="UniProtKB-KW"/>
</dbReference>
<dbReference type="PROSITE" id="PS50948">
    <property type="entry name" value="PAN"/>
    <property type="match status" value="2"/>
</dbReference>
<dbReference type="Pfam" id="PF01453">
    <property type="entry name" value="B_lectin"/>
    <property type="match status" value="2"/>
</dbReference>
<dbReference type="PANTHER" id="PTHR27002:SF825">
    <property type="entry name" value="RECEPTOR-LIKE SERINE_THREONINE-PROTEIN KINASE"/>
    <property type="match status" value="1"/>
</dbReference>
<dbReference type="Pfam" id="PF07714">
    <property type="entry name" value="PK_Tyr_Ser-Thr"/>
    <property type="match status" value="1"/>
</dbReference>
<keyword evidence="13" id="KW-0325">Glycoprotein</keyword>
<dbReference type="GO" id="GO:0005886">
    <property type="term" value="C:plasma membrane"/>
    <property type="evidence" value="ECO:0007669"/>
    <property type="project" value="UniProtKB-SubCell"/>
</dbReference>
<comment type="subcellular location">
    <subcellularLocation>
        <location evidence="1">Cell membrane</location>
        <topology evidence="1">Single-pass type I membrane protein</topology>
    </subcellularLocation>
</comment>
<dbReference type="PROSITE" id="PS50011">
    <property type="entry name" value="PROTEIN_KINASE_DOM"/>
    <property type="match status" value="2"/>
</dbReference>
<feature type="chain" id="PRO_5034242905" description="non-specific serine/threonine protein kinase" evidence="19">
    <location>
        <begin position="24"/>
        <end position="1602"/>
    </location>
</feature>
<dbReference type="InterPro" id="IPR008271">
    <property type="entry name" value="Ser/Thr_kinase_AS"/>
</dbReference>
<comment type="caution">
    <text evidence="16">Lacks conserved residue(s) required for the propagation of feature annotation.</text>
</comment>
<dbReference type="Pfam" id="PF08276">
    <property type="entry name" value="PAN_2"/>
    <property type="match status" value="2"/>
</dbReference>
<evidence type="ECO:0000256" key="12">
    <source>
        <dbReference type="ARBA" id="ARBA00023170"/>
    </source>
</evidence>
<feature type="domain" description="EGF-like" evidence="21">
    <location>
        <begin position="284"/>
        <end position="321"/>
    </location>
</feature>
<evidence type="ECO:0000256" key="4">
    <source>
        <dbReference type="ARBA" id="ARBA00022527"/>
    </source>
</evidence>
<dbReference type="PROSITE" id="PS50927">
    <property type="entry name" value="BULB_LECTIN"/>
    <property type="match status" value="2"/>
</dbReference>
<dbReference type="InterPro" id="IPR003609">
    <property type="entry name" value="Pan_app"/>
</dbReference>
<evidence type="ECO:0000256" key="16">
    <source>
        <dbReference type="PROSITE-ProRule" id="PRU00076"/>
    </source>
</evidence>
<dbReference type="InterPro" id="IPR000742">
    <property type="entry name" value="EGF"/>
</dbReference>
<evidence type="ECO:0000256" key="10">
    <source>
        <dbReference type="ARBA" id="ARBA00022840"/>
    </source>
</evidence>
<feature type="domain" description="Protein kinase" evidence="20">
    <location>
        <begin position="1291"/>
        <end position="1576"/>
    </location>
</feature>
<dbReference type="GeneID" id="113865089"/>
<comment type="catalytic activity">
    <reaction evidence="14">
        <text>L-threonyl-[protein] + ATP = O-phospho-L-threonyl-[protein] + ADP + H(+)</text>
        <dbReference type="Rhea" id="RHEA:46608"/>
        <dbReference type="Rhea" id="RHEA-COMP:11060"/>
        <dbReference type="Rhea" id="RHEA-COMP:11605"/>
        <dbReference type="ChEBI" id="CHEBI:15378"/>
        <dbReference type="ChEBI" id="CHEBI:30013"/>
        <dbReference type="ChEBI" id="CHEBI:30616"/>
        <dbReference type="ChEBI" id="CHEBI:61977"/>
        <dbReference type="ChEBI" id="CHEBI:456216"/>
        <dbReference type="EC" id="2.7.11.1"/>
    </reaction>
</comment>
<feature type="domain" description="Bulb-type lectin" evidence="22">
    <location>
        <begin position="24"/>
        <end position="146"/>
    </location>
</feature>
<dbReference type="FunFam" id="1.10.510.10:FF:000060">
    <property type="entry name" value="G-type lectin S-receptor-like serine/threonine-protein kinase"/>
    <property type="match status" value="2"/>
</dbReference>
<dbReference type="SMART" id="SM00220">
    <property type="entry name" value="S_TKc"/>
    <property type="match status" value="2"/>
</dbReference>
<feature type="signal peptide" evidence="19">
    <location>
        <begin position="1"/>
        <end position="23"/>
    </location>
</feature>
<reference evidence="24" key="1">
    <citation type="journal article" date="2019" name="Toxins">
        <title>Detection of Abrin-Like and Prepropulchellin-Like Toxin Genes and Transcripts Using Whole Genome Sequencing and Full-Length Transcript Sequencing of Abrus precatorius.</title>
        <authorList>
            <person name="Hovde B.T."/>
            <person name="Daligault H.E."/>
            <person name="Hanschen E.R."/>
            <person name="Kunde Y.A."/>
            <person name="Johnson M.B."/>
            <person name="Starkenburg S.R."/>
            <person name="Johnson S.L."/>
        </authorList>
    </citation>
    <scope>NUCLEOTIDE SEQUENCE [LARGE SCALE GENOMIC DNA]</scope>
</reference>
<dbReference type="PANTHER" id="PTHR27002">
    <property type="entry name" value="RECEPTOR-LIKE SERINE/THREONINE-PROTEIN KINASE SD1-8"/>
    <property type="match status" value="1"/>
</dbReference>
<evidence type="ECO:0000256" key="7">
    <source>
        <dbReference type="ARBA" id="ARBA00022729"/>
    </source>
</evidence>
<dbReference type="Gene3D" id="1.10.510.10">
    <property type="entry name" value="Transferase(Phosphotransferase) domain 1"/>
    <property type="match status" value="2"/>
</dbReference>
<evidence type="ECO:0000313" key="24">
    <source>
        <dbReference type="Proteomes" id="UP000694853"/>
    </source>
</evidence>
<dbReference type="CDD" id="cd00028">
    <property type="entry name" value="B_lectin"/>
    <property type="match status" value="2"/>
</dbReference>
<dbReference type="FunFam" id="2.90.10.10:FF:000004">
    <property type="entry name" value="G-type lectin S-receptor-like serine/threonine-protein kinase"/>
    <property type="match status" value="2"/>
</dbReference>
<dbReference type="InterPro" id="IPR001245">
    <property type="entry name" value="Ser-Thr/Tyr_kinase_cat_dom"/>
</dbReference>
<dbReference type="FunFam" id="3.30.200.20:FF:000195">
    <property type="entry name" value="G-type lectin S-receptor-like serine/threonine-protein kinase"/>
    <property type="match status" value="2"/>
</dbReference>
<dbReference type="InterPro" id="IPR000719">
    <property type="entry name" value="Prot_kinase_dom"/>
</dbReference>
<dbReference type="Proteomes" id="UP000694853">
    <property type="component" value="Unplaced"/>
</dbReference>
<dbReference type="GO" id="GO:0048544">
    <property type="term" value="P:recognition of pollen"/>
    <property type="evidence" value="ECO:0007669"/>
    <property type="project" value="InterPro"/>
</dbReference>
<dbReference type="InterPro" id="IPR011009">
    <property type="entry name" value="Kinase-like_dom_sf"/>
</dbReference>
<accession>A0A8B8LFW9</accession>
<proteinExistence type="predicted"/>
<sequence>MVDSIIVLFCLFFLLSYVRPCTSLYSLAANESIQDGESLVSSDGTFEVGFFSPGNSTGRYLGVWYRNLSPLTVVWVANRGIPLQNKLGVLKLNEKGVIVILNGANITVWSSNISNKTVNNPIVKLLDSGNLVLKNEDTKEDKFLWQSFDYPCDTLLPGMKLGWNKVTGLERFVTSWKSADDPAIGEYSTHIDIRGFPQLVFMKGSAIKFRGGAWNGLGYTGYPTQQLKKKQTYKFVFNKTEVYYQYEVIDRSIVSIYTLNPSGLLQGLAWTSQTSGRKVIVPGGVDSCDNYAYCGVNSICNMDGNAPKCECLKGYVPKFPAQWNISYWSSGCVPRNESICKIINTDSFWKYTNMKLPDTSSSWYDKTRTLEECQKSCLKKCSCIAYTNLDIRRGSGCLLWFGDLVDMRKFSQWGQDLYIRAPASELDHVAVNGHRNKKQVIVGITVGAIIFGFITCVSIVIFKKRVAARVHCHVAQFQRQQEYFRLRKEDIDLPTFDLSIITKATNSFSNRNKLGEGGFGPVYKGTLIDGKEIAIKRHSKMSDQGLEEFKNEVLLVAKLQHRNLVKLLGCCIQGEEKLLIYEYMPNKSLDYFIFDAARSKLLAWHQRFHIICGIARGLLYLHQDSRLRIIHRDLKTSNILLDAHMNPKISDFGMARTFGGDQIEDKTKKVVGTYGYMPPEYAVHGQYSVKSDVFGFGVIVLEIVSGNKNRGFSDPDSLNLLGHAWRLWTEDRPMELIDTHLRERCIPSEVLRCIHVGLLCVQQKPDDRPDMSTVIPMVNGEKLMPQPKAPGFYTGRSLPESISSSQTCNLLSRNEMSLTIFEICLTDSFLSPYIWKVDSLAVNQSIRDGETLVSAGGIIEAGFFSPGSSKKRYLGIWYKDVSPLTVVWVANRETPLEDNSGVLKLKEKGILVLMNGTNSNIWSSKISSKAGNHANAQLLDSGNFIVKNGQNNFLWQKKYLSSWKSTDDPAEGEFSYHLDGHGFPQLVITKGSTLIYRLGSWNGFFFSGIPWETLYSYFNFSFVLTEEEVQFKYEPLNDSDVSRYLITPTGSVQRFVWSYQTETWQLFLAGPVDQCENYALCGANSDCNVSNSPQCECLPGFTPKSPEKWNLLNWSDGCVRKVNLDCDNRDGFRKLTGMKLPDTSSSWFDKNMNLQECENQCLKNCSCIAYAALDIRDGGSGCMIWFDKIIDMRQESSVGQEIYIKMAASELGHSSNNTNKKKLAGILVGIGILVLVIAVVGYAIYRRRKKLKKSGKQEIISMEDHSEKYGNESMDLTTFDFSTIANATDHFSLSNLLGEGGYGPVYKGTLANGKEIAVKRLSLKSVQGPQEFKNEILLIANLQHRNLVKLLGCCIQNDERILIYEYMPNRSLDKFIFDKTRSKVLDWNKRLYIISGIARGLVYLHQDSRLRIIHRDLKTSNILLDNDMNPKISDFGLARAFGGDHAAANTIRVVGTHGYMPPEYAVYGSFSVKSDVFSFGVIVLEMVSGMKNREFSDPQHNLNLLGHAWRLWSEDKPLELINDSLSDSVIEDEALRCIHIGLLCVQERPDDRPDMSSVVLMLNGERALPNPRQPGFYPHEVSSSKQELSSTNEISISLLQPR</sequence>
<dbReference type="Gene3D" id="3.30.200.20">
    <property type="entry name" value="Phosphorylase Kinase, domain 1"/>
    <property type="match status" value="2"/>
</dbReference>
<evidence type="ECO:0000259" key="22">
    <source>
        <dbReference type="PROSITE" id="PS50927"/>
    </source>
</evidence>
<keyword evidence="16" id="KW-0245">EGF-like domain</keyword>
<keyword evidence="8" id="KW-0547">Nucleotide-binding</keyword>
<protein>
    <recommendedName>
        <fullName evidence="2">non-specific serine/threonine protein kinase</fullName>
        <ecNumber evidence="2">2.7.11.1</ecNumber>
    </recommendedName>
</protein>
<dbReference type="SUPFAM" id="SSF56112">
    <property type="entry name" value="Protein kinase-like (PK-like)"/>
    <property type="match status" value="2"/>
</dbReference>
<evidence type="ECO:0000256" key="8">
    <source>
        <dbReference type="ARBA" id="ARBA00022741"/>
    </source>
</evidence>
<reference evidence="25" key="2">
    <citation type="submission" date="2025-08" db="UniProtKB">
        <authorList>
            <consortium name="RefSeq"/>
        </authorList>
    </citation>
    <scope>IDENTIFICATION</scope>
    <source>
        <tissue evidence="25">Young leaves</tissue>
    </source>
</reference>
<keyword evidence="5" id="KW-0597">Phosphoprotein</keyword>
<evidence type="ECO:0000256" key="5">
    <source>
        <dbReference type="ARBA" id="ARBA00022553"/>
    </source>
</evidence>
<dbReference type="PROSITE" id="PS50026">
    <property type="entry name" value="EGF_3"/>
    <property type="match status" value="2"/>
</dbReference>
<dbReference type="Gene3D" id="2.90.10.10">
    <property type="entry name" value="Bulb-type lectin domain"/>
    <property type="match status" value="2"/>
</dbReference>
<feature type="transmembrane region" description="Helical" evidence="18">
    <location>
        <begin position="440"/>
        <end position="462"/>
    </location>
</feature>
<feature type="domain" description="Bulb-type lectin" evidence="22">
    <location>
        <begin position="837"/>
        <end position="959"/>
    </location>
</feature>
<evidence type="ECO:0000256" key="3">
    <source>
        <dbReference type="ARBA" id="ARBA00022475"/>
    </source>
</evidence>
<dbReference type="CDD" id="cd14066">
    <property type="entry name" value="STKc_IRAK"/>
    <property type="match status" value="2"/>
</dbReference>
<keyword evidence="18" id="KW-0812">Transmembrane</keyword>
<name>A0A8B8LFW9_ABRPR</name>
<evidence type="ECO:0000256" key="18">
    <source>
        <dbReference type="SAM" id="Phobius"/>
    </source>
</evidence>
<evidence type="ECO:0000256" key="19">
    <source>
        <dbReference type="SAM" id="SignalP"/>
    </source>
</evidence>
<evidence type="ECO:0000256" key="2">
    <source>
        <dbReference type="ARBA" id="ARBA00012513"/>
    </source>
</evidence>
<dbReference type="FunFam" id="3.50.4.10:FF:000002">
    <property type="entry name" value="G-type lectin S-receptor-like serine/threonine-protein kinase"/>
    <property type="match status" value="2"/>
</dbReference>
<evidence type="ECO:0000313" key="25">
    <source>
        <dbReference type="RefSeq" id="XP_027355256.1"/>
    </source>
</evidence>
<feature type="domain" description="Apple" evidence="23">
    <location>
        <begin position="1126"/>
        <end position="1207"/>
    </location>
</feature>
<feature type="domain" description="EGF-like" evidence="21">
    <location>
        <begin position="1071"/>
        <end position="1107"/>
    </location>
</feature>
<feature type="transmembrane region" description="Helical" evidence="18">
    <location>
        <begin position="1223"/>
        <end position="1245"/>
    </location>
</feature>
<dbReference type="Gene3D" id="3.50.4.10">
    <property type="entry name" value="Hepatocyte Growth Factor"/>
    <property type="match status" value="2"/>
</dbReference>
<dbReference type="KEGG" id="aprc:113865089"/>
<evidence type="ECO:0000256" key="11">
    <source>
        <dbReference type="ARBA" id="ARBA00023157"/>
    </source>
</evidence>
<keyword evidence="12" id="KW-0675">Receptor</keyword>
<evidence type="ECO:0000256" key="6">
    <source>
        <dbReference type="ARBA" id="ARBA00022679"/>
    </source>
</evidence>
<feature type="compositionally biased region" description="Polar residues" evidence="17">
    <location>
        <begin position="1581"/>
        <end position="1602"/>
    </location>
</feature>
<keyword evidence="4" id="KW-0723">Serine/threonine-protein kinase</keyword>
<dbReference type="OrthoDB" id="785331at2759"/>
<keyword evidence="10" id="KW-0067">ATP-binding</keyword>
<keyword evidence="9" id="KW-0418">Kinase</keyword>
<dbReference type="Pfam" id="PF00954">
    <property type="entry name" value="S_locus_glycop"/>
    <property type="match status" value="2"/>
</dbReference>
<keyword evidence="24" id="KW-1185">Reference proteome</keyword>
<keyword evidence="3" id="KW-1003">Cell membrane</keyword>
<evidence type="ECO:0000256" key="15">
    <source>
        <dbReference type="ARBA" id="ARBA00048679"/>
    </source>
</evidence>
<evidence type="ECO:0000256" key="14">
    <source>
        <dbReference type="ARBA" id="ARBA00047899"/>
    </source>
</evidence>
<keyword evidence="18" id="KW-0472">Membrane</keyword>
<dbReference type="EC" id="2.7.11.1" evidence="2"/>
<keyword evidence="6" id="KW-0808">Transferase</keyword>
<dbReference type="PROSITE" id="PS00108">
    <property type="entry name" value="PROTEIN_KINASE_ST"/>
    <property type="match status" value="2"/>
</dbReference>
<evidence type="ECO:0000259" key="23">
    <source>
        <dbReference type="PROSITE" id="PS50948"/>
    </source>
</evidence>
<evidence type="ECO:0000256" key="1">
    <source>
        <dbReference type="ARBA" id="ARBA00004251"/>
    </source>
</evidence>
<keyword evidence="7 19" id="KW-0732">Signal</keyword>
<gene>
    <name evidence="25" type="primary">LOC113865089</name>
</gene>
<evidence type="ECO:0000256" key="13">
    <source>
        <dbReference type="ARBA" id="ARBA00023180"/>
    </source>
</evidence>
<dbReference type="CDD" id="cd01098">
    <property type="entry name" value="PAN_AP_plant"/>
    <property type="match status" value="2"/>
</dbReference>
<evidence type="ECO:0000259" key="20">
    <source>
        <dbReference type="PROSITE" id="PS50011"/>
    </source>
</evidence>
<evidence type="ECO:0000256" key="17">
    <source>
        <dbReference type="SAM" id="MobiDB-lite"/>
    </source>
</evidence>
<feature type="region of interest" description="Disordered" evidence="17">
    <location>
        <begin position="1570"/>
        <end position="1602"/>
    </location>
</feature>
<feature type="domain" description="Protein kinase" evidence="20">
    <location>
        <begin position="508"/>
        <end position="784"/>
    </location>
</feature>
<dbReference type="InterPro" id="IPR001480">
    <property type="entry name" value="Bulb-type_lectin_dom"/>
</dbReference>
<dbReference type="InterPro" id="IPR036426">
    <property type="entry name" value="Bulb-type_lectin_dom_sf"/>
</dbReference>
<dbReference type="SUPFAM" id="SSF51110">
    <property type="entry name" value="alpha-D-mannose-specific plant lectins"/>
    <property type="match status" value="2"/>
</dbReference>